<gene>
    <name evidence="1" type="ORF">OCC_13785</name>
</gene>
<dbReference type="Proteomes" id="UP000015502">
    <property type="component" value="Chromosome"/>
</dbReference>
<dbReference type="AlphaFoldDB" id="S5ZTN9"/>
<keyword evidence="2" id="KW-1185">Reference proteome</keyword>
<sequence>MVLKILNTTYIRANKFIGITACSGEALICGGTGPNPTIKNITLP</sequence>
<accession>S5ZTN9</accession>
<evidence type="ECO:0000313" key="1">
    <source>
        <dbReference type="EMBL" id="AGT34244.1"/>
    </source>
</evidence>
<dbReference type="EMBL" id="CP006670">
    <property type="protein sequence ID" value="AGT34244.1"/>
    <property type="molecule type" value="Genomic_DNA"/>
</dbReference>
<evidence type="ECO:0000313" key="2">
    <source>
        <dbReference type="Proteomes" id="UP000015502"/>
    </source>
</evidence>
<proteinExistence type="predicted"/>
<dbReference type="HOGENOM" id="CLU_3283062_0_0_2"/>
<protein>
    <submittedName>
        <fullName evidence="1">Uncharacterized protein</fullName>
    </submittedName>
</protein>
<dbReference type="PaxDb" id="523849-OCC_13785"/>
<reference evidence="1 2" key="1">
    <citation type="journal article" date="2012" name="J. Bacteriol.">
        <title>Genome sequence of the model hyperthermophilic archaeon Thermococcus litoralis NS-C.</title>
        <authorList>
            <person name="Gardner A.F."/>
            <person name="Kumar S."/>
            <person name="Perler F.B."/>
        </authorList>
    </citation>
    <scope>NUCLEOTIDE SEQUENCE [LARGE SCALE GENOMIC DNA]</scope>
    <source>
        <strain evidence="2">ATCC 51850 / DSM 5473 / JCM 8560 / NS-C</strain>
    </source>
</reference>
<organism evidence="1 2">
    <name type="scientific">Thermococcus litoralis (strain ATCC 51850 / DSM 5473 / JCM 8560 / NS-C)</name>
    <dbReference type="NCBI Taxonomy" id="523849"/>
    <lineage>
        <taxon>Archaea</taxon>
        <taxon>Methanobacteriati</taxon>
        <taxon>Methanobacteriota</taxon>
        <taxon>Thermococci</taxon>
        <taxon>Thermococcales</taxon>
        <taxon>Thermococcaceae</taxon>
        <taxon>Thermococcus</taxon>
    </lineage>
</organism>
<dbReference type="KEGG" id="tlt:OCC_13785"/>
<dbReference type="STRING" id="523849.OCC_13785"/>
<dbReference type="GeneID" id="73769912"/>
<name>S5ZTN9_THELN</name>
<dbReference type="RefSeq" id="WP_020953659.1">
    <property type="nucleotide sequence ID" value="NC_022084.1"/>
</dbReference>